<reference evidence="2" key="1">
    <citation type="submission" date="2020-05" db="EMBL/GenBank/DDBJ databases">
        <title>Mycena genomes resolve the evolution of fungal bioluminescence.</title>
        <authorList>
            <person name="Tsai I.J."/>
        </authorList>
    </citation>
    <scope>NUCLEOTIDE SEQUENCE</scope>
    <source>
        <strain evidence="2">160909Yilan</strain>
    </source>
</reference>
<evidence type="ECO:0000313" key="3">
    <source>
        <dbReference type="Proteomes" id="UP000623467"/>
    </source>
</evidence>
<dbReference type="AlphaFoldDB" id="A0A8H6YSG3"/>
<evidence type="ECO:0000313" key="2">
    <source>
        <dbReference type="EMBL" id="KAF7364367.1"/>
    </source>
</evidence>
<accession>A0A8H6YSG3</accession>
<feature type="compositionally biased region" description="Polar residues" evidence="1">
    <location>
        <begin position="30"/>
        <end position="75"/>
    </location>
</feature>
<protein>
    <submittedName>
        <fullName evidence="2">Uncharacterized protein</fullName>
    </submittedName>
</protein>
<gene>
    <name evidence="2" type="ORF">MSAN_01097200</name>
</gene>
<organism evidence="2 3">
    <name type="scientific">Mycena sanguinolenta</name>
    <dbReference type="NCBI Taxonomy" id="230812"/>
    <lineage>
        <taxon>Eukaryota</taxon>
        <taxon>Fungi</taxon>
        <taxon>Dikarya</taxon>
        <taxon>Basidiomycota</taxon>
        <taxon>Agaricomycotina</taxon>
        <taxon>Agaricomycetes</taxon>
        <taxon>Agaricomycetidae</taxon>
        <taxon>Agaricales</taxon>
        <taxon>Marasmiineae</taxon>
        <taxon>Mycenaceae</taxon>
        <taxon>Mycena</taxon>
    </lineage>
</organism>
<name>A0A8H6YSG3_9AGAR</name>
<keyword evidence="3" id="KW-1185">Reference proteome</keyword>
<proteinExistence type="predicted"/>
<comment type="caution">
    <text evidence="2">The sequence shown here is derived from an EMBL/GenBank/DDBJ whole genome shotgun (WGS) entry which is preliminary data.</text>
</comment>
<feature type="region of interest" description="Disordered" evidence="1">
    <location>
        <begin position="1"/>
        <end position="79"/>
    </location>
</feature>
<dbReference type="Proteomes" id="UP000623467">
    <property type="component" value="Unassembled WGS sequence"/>
</dbReference>
<dbReference type="EMBL" id="JACAZH010000007">
    <property type="protein sequence ID" value="KAF7364367.1"/>
    <property type="molecule type" value="Genomic_DNA"/>
</dbReference>
<feature type="region of interest" description="Disordered" evidence="1">
    <location>
        <begin position="185"/>
        <end position="212"/>
    </location>
</feature>
<sequence>MQSHDVRQTKGNGNGGGGGQNSSNTISGNASLTQSDNPSLTSPATSPITTPNSIGQILQSSFTPLSGPDSSTPPETSLLASSASAASAYSIPSPTFPVAASAHKHKLSPEAVAGTVLTIIILIFDRDAEMNREGRTISPFTLLVETNDATARDSDARGSKAGTIARQRLETQLRAATEKMVELEELADGSTTTHPNPGSRGGGEGGELVSPARASTAALPDLHALEAELRAAREQISMLVARINAMDSAWGMRIGGEPPPEYA</sequence>
<evidence type="ECO:0000256" key="1">
    <source>
        <dbReference type="SAM" id="MobiDB-lite"/>
    </source>
</evidence>
<dbReference type="OrthoDB" id="3068981at2759"/>